<dbReference type="GO" id="GO:0003677">
    <property type="term" value="F:DNA binding"/>
    <property type="evidence" value="ECO:0007669"/>
    <property type="project" value="UniProtKB-KW"/>
</dbReference>
<evidence type="ECO:0000259" key="8">
    <source>
        <dbReference type="Pfam" id="PF08281"/>
    </source>
</evidence>
<evidence type="ECO:0000256" key="4">
    <source>
        <dbReference type="ARBA" id="ARBA00023125"/>
    </source>
</evidence>
<dbReference type="PANTHER" id="PTHR43133:SF8">
    <property type="entry name" value="RNA POLYMERASE SIGMA FACTOR HI_1459-RELATED"/>
    <property type="match status" value="1"/>
</dbReference>
<keyword evidence="5" id="KW-0804">Transcription</keyword>
<dbReference type="Proteomes" id="UP000008460">
    <property type="component" value="Chromosome"/>
</dbReference>
<evidence type="ECO:0000256" key="6">
    <source>
        <dbReference type="SAM" id="MobiDB-lite"/>
    </source>
</evidence>
<dbReference type="PANTHER" id="PTHR43133">
    <property type="entry name" value="RNA POLYMERASE ECF-TYPE SIGMA FACTO"/>
    <property type="match status" value="1"/>
</dbReference>
<feature type="compositionally biased region" description="Low complexity" evidence="6">
    <location>
        <begin position="8"/>
        <end position="25"/>
    </location>
</feature>
<feature type="compositionally biased region" description="Low complexity" evidence="6">
    <location>
        <begin position="52"/>
        <end position="69"/>
    </location>
</feature>
<dbReference type="EMBL" id="CP002666">
    <property type="protein sequence ID" value="AEE44664.1"/>
    <property type="molecule type" value="Genomic_DNA"/>
</dbReference>
<evidence type="ECO:0000256" key="5">
    <source>
        <dbReference type="ARBA" id="ARBA00023163"/>
    </source>
</evidence>
<dbReference type="GO" id="GO:0006352">
    <property type="term" value="P:DNA-templated transcription initiation"/>
    <property type="evidence" value="ECO:0007669"/>
    <property type="project" value="InterPro"/>
</dbReference>
<evidence type="ECO:0000313" key="10">
    <source>
        <dbReference type="Proteomes" id="UP000008460"/>
    </source>
</evidence>
<dbReference type="InterPro" id="IPR007627">
    <property type="entry name" value="RNA_pol_sigma70_r2"/>
</dbReference>
<sequence length="236" mass="24859">MPTPTPTTPVADVTADGDAAAARTGTGPGDEDAVRDETPHEGDEPRFETPEDAAGAGPAPTSAPAAAPTPADTAWFETLVRDHATAVHRFVVRRVGRNDADDLTADVLTVAWRRRDDVPRGAELPWLYRTAGFVLANHVRKSRPVPVADVPEGLDPTDPAVLAVRDEQVRTVLAALGVRDRQILLLNAWEGLAGQALADVLGISRGGADAALSRARARLREAWDAHDADTPAGSTA</sequence>
<keyword evidence="2" id="KW-0805">Transcription regulation</keyword>
<feature type="domain" description="RNA polymerase sigma factor 70 region 4 type 2" evidence="8">
    <location>
        <begin position="167"/>
        <end position="219"/>
    </location>
</feature>
<evidence type="ECO:0000256" key="3">
    <source>
        <dbReference type="ARBA" id="ARBA00023082"/>
    </source>
</evidence>
<protein>
    <submittedName>
        <fullName evidence="9">RNA polymerase, sigma-24 subunit, ECF subfamily</fullName>
    </submittedName>
</protein>
<evidence type="ECO:0000259" key="7">
    <source>
        <dbReference type="Pfam" id="PF04542"/>
    </source>
</evidence>
<dbReference type="InterPro" id="IPR013325">
    <property type="entry name" value="RNA_pol_sigma_r2"/>
</dbReference>
<dbReference type="GO" id="GO:0016987">
    <property type="term" value="F:sigma factor activity"/>
    <property type="evidence" value="ECO:0007669"/>
    <property type="project" value="UniProtKB-KW"/>
</dbReference>
<dbReference type="HOGENOM" id="CLU_047691_9_2_11"/>
<proteinExistence type="inferred from homology"/>
<evidence type="ECO:0000256" key="2">
    <source>
        <dbReference type="ARBA" id="ARBA00023015"/>
    </source>
</evidence>
<dbReference type="NCBIfam" id="TIGR02937">
    <property type="entry name" value="sigma70-ECF"/>
    <property type="match status" value="1"/>
</dbReference>
<keyword evidence="3" id="KW-0731">Sigma factor</keyword>
<keyword evidence="10" id="KW-1185">Reference proteome</keyword>
<dbReference type="Gene3D" id="1.10.1740.10">
    <property type="match status" value="1"/>
</dbReference>
<feature type="compositionally biased region" description="Basic and acidic residues" evidence="6">
    <location>
        <begin position="35"/>
        <end position="49"/>
    </location>
</feature>
<reference evidence="9 10" key="1">
    <citation type="submission" date="2011-04" db="EMBL/GenBank/DDBJ databases">
        <title>Complete sequence of Cellulomonas fimi ATCC 484.</title>
        <authorList>
            <consortium name="US DOE Joint Genome Institute"/>
            <person name="Lucas S."/>
            <person name="Han J."/>
            <person name="Lapidus A."/>
            <person name="Cheng J.-F."/>
            <person name="Goodwin L."/>
            <person name="Pitluck S."/>
            <person name="Peters L."/>
            <person name="Chertkov O."/>
            <person name="Detter J.C."/>
            <person name="Han C."/>
            <person name="Tapia R."/>
            <person name="Land M."/>
            <person name="Hauser L."/>
            <person name="Kyrpides N."/>
            <person name="Ivanova N."/>
            <person name="Ovchinnikova G."/>
            <person name="Pagani I."/>
            <person name="Mead D."/>
            <person name="Brumm P."/>
            <person name="Woyke T."/>
        </authorList>
    </citation>
    <scope>NUCLEOTIDE SEQUENCE [LARGE SCALE GENOMIC DNA]</scope>
    <source>
        <strain evidence="10">ATCC 484 / DSM 20113 / JCM 1341 / NBRC 15513 / NCIMB 8980 / NCTC 7547</strain>
    </source>
</reference>
<dbReference type="AlphaFoldDB" id="F4H8A7"/>
<dbReference type="InterPro" id="IPR013324">
    <property type="entry name" value="RNA_pol_sigma_r3/r4-like"/>
</dbReference>
<dbReference type="InterPro" id="IPR039425">
    <property type="entry name" value="RNA_pol_sigma-70-like"/>
</dbReference>
<dbReference type="Gene3D" id="1.10.10.10">
    <property type="entry name" value="Winged helix-like DNA-binding domain superfamily/Winged helix DNA-binding domain"/>
    <property type="match status" value="1"/>
</dbReference>
<keyword evidence="4" id="KW-0238">DNA-binding</keyword>
<dbReference type="SUPFAM" id="SSF88946">
    <property type="entry name" value="Sigma2 domain of RNA polymerase sigma factors"/>
    <property type="match status" value="1"/>
</dbReference>
<name>F4H8A7_CELFA</name>
<evidence type="ECO:0000256" key="1">
    <source>
        <dbReference type="ARBA" id="ARBA00010641"/>
    </source>
</evidence>
<evidence type="ECO:0000313" key="9">
    <source>
        <dbReference type="EMBL" id="AEE44664.1"/>
    </source>
</evidence>
<feature type="region of interest" description="Disordered" evidence="6">
    <location>
        <begin position="1"/>
        <end position="69"/>
    </location>
</feature>
<dbReference type="InterPro" id="IPR013249">
    <property type="entry name" value="RNA_pol_sigma70_r4_t2"/>
</dbReference>
<accession>F4H8A7</accession>
<dbReference type="RefSeq" id="WP_013769693.1">
    <property type="nucleotide sequence ID" value="NC_015514.1"/>
</dbReference>
<dbReference type="eggNOG" id="COG1595">
    <property type="taxonomic scope" value="Bacteria"/>
</dbReference>
<dbReference type="InterPro" id="IPR014284">
    <property type="entry name" value="RNA_pol_sigma-70_dom"/>
</dbReference>
<comment type="similarity">
    <text evidence="1">Belongs to the sigma-70 factor family. ECF subfamily.</text>
</comment>
<dbReference type="InterPro" id="IPR036388">
    <property type="entry name" value="WH-like_DNA-bd_sf"/>
</dbReference>
<gene>
    <name evidence="9" type="ordered locus">Celf_0524</name>
</gene>
<dbReference type="Pfam" id="PF04542">
    <property type="entry name" value="Sigma70_r2"/>
    <property type="match status" value="1"/>
</dbReference>
<organism evidence="9 10">
    <name type="scientific">Cellulomonas fimi (strain ATCC 484 / DSM 20113 / JCM 1341 / CCUG 24087 / LMG 16345 / NBRC 15513 / NCIMB 8980 / NCTC 7547 / NRS-133)</name>
    <dbReference type="NCBI Taxonomy" id="590998"/>
    <lineage>
        <taxon>Bacteria</taxon>
        <taxon>Bacillati</taxon>
        <taxon>Actinomycetota</taxon>
        <taxon>Actinomycetes</taxon>
        <taxon>Micrococcales</taxon>
        <taxon>Cellulomonadaceae</taxon>
        <taxon>Cellulomonas</taxon>
    </lineage>
</organism>
<feature type="domain" description="RNA polymerase sigma-70 region 2" evidence="7">
    <location>
        <begin position="79"/>
        <end position="143"/>
    </location>
</feature>
<dbReference type="Pfam" id="PF08281">
    <property type="entry name" value="Sigma70_r4_2"/>
    <property type="match status" value="1"/>
</dbReference>
<dbReference type="STRING" id="590998.Celf_0524"/>
<dbReference type="KEGG" id="cfi:Celf_0524"/>
<dbReference type="SUPFAM" id="SSF88659">
    <property type="entry name" value="Sigma3 and sigma4 domains of RNA polymerase sigma factors"/>
    <property type="match status" value="1"/>
</dbReference>